<dbReference type="PANTHER" id="PTHR35841:SF1">
    <property type="entry name" value="PHOSPHONATES-BINDING PERIPLASMIC PROTEIN"/>
    <property type="match status" value="1"/>
</dbReference>
<keyword evidence="2" id="KW-1185">Reference proteome</keyword>
<evidence type="ECO:0008006" key="3">
    <source>
        <dbReference type="Google" id="ProtNLM"/>
    </source>
</evidence>
<name>A0ABP8KEZ6_9ACTN</name>
<evidence type="ECO:0000313" key="2">
    <source>
        <dbReference type="Proteomes" id="UP001500635"/>
    </source>
</evidence>
<accession>A0ABP8KEZ6</accession>
<comment type="caution">
    <text evidence="1">The sequence shown here is derived from an EMBL/GenBank/DDBJ whole genome shotgun (WGS) entry which is preliminary data.</text>
</comment>
<evidence type="ECO:0000313" key="1">
    <source>
        <dbReference type="EMBL" id="GAA4405183.1"/>
    </source>
</evidence>
<sequence length="285" mass="30529">MEEILIGSVAYDPKVVTIWEGFRAYLRAVDGPAIDYVLYSNYERQVEELLAGHIDLAWNSPLAWVRADRLARAAGTTVAPIFMRDTDRDLRSAVVSRSGGGISVAEDLRGKRIAVGAVDSPQSTLLPLSYLRSVGLEPGTDVDVVRFDVGVGLHGDHIGGERDAIAALRDGAVDAACVLDANLLTFAREGTVAADTLHIVGRTGDFDHCMMTAGPGADPERVAALTDAFLAMSYGDPAVRPLLDLEGLSRWLPGRTSGYGPLEQAVDEVGFYDDAGEIRAADYRP</sequence>
<dbReference type="Pfam" id="PF12974">
    <property type="entry name" value="Phosphonate-bd"/>
    <property type="match status" value="1"/>
</dbReference>
<dbReference type="PANTHER" id="PTHR35841">
    <property type="entry name" value="PHOSPHONATES-BINDING PERIPLASMIC PROTEIN"/>
    <property type="match status" value="1"/>
</dbReference>
<protein>
    <recommendedName>
        <fullName evidence="3">ABC-type phosphate/phosphonate transport system, substrate-binding protein</fullName>
    </recommendedName>
</protein>
<proteinExistence type="predicted"/>
<dbReference type="EMBL" id="BAABFR010000134">
    <property type="protein sequence ID" value="GAA4405183.1"/>
    <property type="molecule type" value="Genomic_DNA"/>
</dbReference>
<gene>
    <name evidence="1" type="ORF">GCM10023147_48160</name>
</gene>
<reference evidence="2" key="1">
    <citation type="journal article" date="2019" name="Int. J. Syst. Evol. Microbiol.">
        <title>The Global Catalogue of Microorganisms (GCM) 10K type strain sequencing project: providing services to taxonomists for standard genome sequencing and annotation.</title>
        <authorList>
            <consortium name="The Broad Institute Genomics Platform"/>
            <consortium name="The Broad Institute Genome Sequencing Center for Infectious Disease"/>
            <person name="Wu L."/>
            <person name="Ma J."/>
        </authorList>
    </citation>
    <scope>NUCLEOTIDE SEQUENCE [LARGE SCALE GENOMIC DNA]</scope>
    <source>
        <strain evidence="2">JCM 17688</strain>
    </source>
</reference>
<dbReference type="Proteomes" id="UP001500635">
    <property type="component" value="Unassembled WGS sequence"/>
</dbReference>
<dbReference type="RefSeq" id="WP_345001039.1">
    <property type="nucleotide sequence ID" value="NZ_BAABFR010000134.1"/>
</dbReference>
<organism evidence="1 2">
    <name type="scientific">Tsukamurella soli</name>
    <dbReference type="NCBI Taxonomy" id="644556"/>
    <lineage>
        <taxon>Bacteria</taxon>
        <taxon>Bacillati</taxon>
        <taxon>Actinomycetota</taxon>
        <taxon>Actinomycetes</taxon>
        <taxon>Mycobacteriales</taxon>
        <taxon>Tsukamurellaceae</taxon>
        <taxon>Tsukamurella</taxon>
    </lineage>
</organism>
<dbReference type="SUPFAM" id="SSF53850">
    <property type="entry name" value="Periplasmic binding protein-like II"/>
    <property type="match status" value="1"/>
</dbReference>
<dbReference type="Gene3D" id="3.40.190.10">
    <property type="entry name" value="Periplasmic binding protein-like II"/>
    <property type="match status" value="2"/>
</dbReference>